<evidence type="ECO:0000259" key="11">
    <source>
        <dbReference type="PROSITE" id="PS51061"/>
    </source>
</evidence>
<dbReference type="InterPro" id="IPR000467">
    <property type="entry name" value="G_patch_dom"/>
</dbReference>
<feature type="region of interest" description="Disordered" evidence="9">
    <location>
        <begin position="605"/>
        <end position="624"/>
    </location>
</feature>
<feature type="compositionally biased region" description="Acidic residues" evidence="9">
    <location>
        <begin position="453"/>
        <end position="494"/>
    </location>
</feature>
<evidence type="ECO:0000256" key="9">
    <source>
        <dbReference type="SAM" id="MobiDB-lite"/>
    </source>
</evidence>
<dbReference type="GO" id="GO:0005634">
    <property type="term" value="C:nucleus"/>
    <property type="evidence" value="ECO:0007669"/>
    <property type="project" value="UniProtKB-SubCell"/>
</dbReference>
<dbReference type="SMART" id="SM00393">
    <property type="entry name" value="R3H"/>
    <property type="match status" value="1"/>
</dbReference>
<dbReference type="PROSITE" id="PS50174">
    <property type="entry name" value="G_PATCH"/>
    <property type="match status" value="1"/>
</dbReference>
<sequence length="825" mass="90967">MGKKGQQNGKGKGKEPKRNNKLMGFVPQRFGGFAEDDGTQVRGFKMKDTGRRTEHYRFTKNGDASGERVPLRKMGVSFVKSTSGGLDPDAEINDAIEEHEVDTTADDAIHHADDLRHQHEHPVANHVDQAMEPVEADDGDEEEDDDLEEEEDAGEEEEEEDDEEEDDEEEEDDDEEDDIDNIPIVPPREDDDEFNYGASDSDAADEQVARAILASGNDPNTHVHVEQTTLTHISAEDPGEGSSRAINLESLAIEDTSVHMEVENDALFVVDTEGDTAMRPAEPSKVSIPVRYEHAPQSDEEVVFVPRRGVRIVDESVTAAKIEHLTVKKTQIDVNVEMRDENADWQPVPKTKPGKERGGKRARGRKEKLNGPGPGMRDSAIDAALDDYMDNLANQDFDSEEEEAFEHRGLGFAALGGQGAGLEDEWVDESEGDEEGEVSRVGGVGLEYYVGEESSEEDDEDESSGQEDENDDEDELDDVDIDDLLDEEDDGLEGIGAEELEELDELEQLELAIARSLGNASGKGLPGKKNKRGKDTFIEDALFNGDFHASDFEYEFEDDSDDIGGFEPSKSLKAQLKRAGKRLPARIEDYELGLSDEDMEAQIKDQWAKDRSSKADKKREREELRKAGMLGKGKKGKKAKLADRDEFSLGISVQRMNIEIRDFIDDLGMQSLPLPPMDKFSRRTVHTLASAYNLKSKSVGKGKRRFPTLIKTTKTSYPRDERLVDEILARHEGGGRGNTGYLPRLDRPRPRPGKTVGQRGGAPGLVRNNNGSVVGGDAPEIGAGNLGRKLLEKMGWSAGQGLGVEGRTGISVPVMAVVKMDKRGL</sequence>
<evidence type="ECO:0000259" key="10">
    <source>
        <dbReference type="PROSITE" id="PS50174"/>
    </source>
</evidence>
<dbReference type="Pfam" id="PF01585">
    <property type="entry name" value="G-patch"/>
    <property type="match status" value="1"/>
</dbReference>
<dbReference type="PANTHER" id="PTHR14195">
    <property type="entry name" value="G PATCH DOMAIN CONTAINING PROTEIN 2"/>
    <property type="match status" value="1"/>
</dbReference>
<dbReference type="OrthoDB" id="21470at2759"/>
<feature type="compositionally biased region" description="Basic and acidic residues" evidence="9">
    <location>
        <begin position="100"/>
        <end position="123"/>
    </location>
</feature>
<evidence type="ECO:0000313" key="12">
    <source>
        <dbReference type="EMBL" id="GAO46441.1"/>
    </source>
</evidence>
<evidence type="ECO:0000256" key="4">
    <source>
        <dbReference type="ARBA" id="ARBA00018964"/>
    </source>
</evidence>
<dbReference type="GO" id="GO:0005737">
    <property type="term" value="C:cytoplasm"/>
    <property type="evidence" value="ECO:0007669"/>
    <property type="project" value="UniProtKB-SubCell"/>
</dbReference>
<evidence type="ECO:0000256" key="1">
    <source>
        <dbReference type="ARBA" id="ARBA00004123"/>
    </source>
</evidence>
<comment type="similarity">
    <text evidence="3">Belongs to the SQS1 family.</text>
</comment>
<feature type="compositionally biased region" description="Acidic residues" evidence="9">
    <location>
        <begin position="134"/>
        <end position="180"/>
    </location>
</feature>
<keyword evidence="13" id="KW-1185">Reference proteome</keyword>
<comment type="subcellular location">
    <subcellularLocation>
        <location evidence="2">Cytoplasm</location>
    </subcellularLocation>
    <subcellularLocation>
        <location evidence="1">Nucleus</location>
    </subcellularLocation>
</comment>
<reference evidence="12 13" key="2">
    <citation type="journal article" date="2014" name="J. Gen. Appl. Microbiol.">
        <title>The early diverging ascomycetous budding yeast Saitoella complicata has three histone deacetylases belonging to the Clr6, Hos2, and Rpd3 lineages.</title>
        <authorList>
            <person name="Nishida H."/>
            <person name="Matsumoto T."/>
            <person name="Kondo S."/>
            <person name="Hamamoto M."/>
            <person name="Yoshikawa H."/>
        </authorList>
    </citation>
    <scope>NUCLEOTIDE SEQUENCE [LARGE SCALE GENOMIC DNA]</scope>
    <source>
        <strain evidence="12 13">NRRL Y-17804</strain>
    </source>
</reference>
<dbReference type="InterPro" id="IPR001374">
    <property type="entry name" value="R3H_dom"/>
</dbReference>
<dbReference type="PROSITE" id="PS51061">
    <property type="entry name" value="R3H"/>
    <property type="match status" value="1"/>
</dbReference>
<dbReference type="SUPFAM" id="SSF82708">
    <property type="entry name" value="R3H domain"/>
    <property type="match status" value="1"/>
</dbReference>
<dbReference type="Gene3D" id="3.30.1370.50">
    <property type="entry name" value="R3H-like domain"/>
    <property type="match status" value="1"/>
</dbReference>
<dbReference type="GO" id="GO:0006397">
    <property type="term" value="P:mRNA processing"/>
    <property type="evidence" value="ECO:0007669"/>
    <property type="project" value="UniProtKB-KW"/>
</dbReference>
<dbReference type="RefSeq" id="XP_019027698.1">
    <property type="nucleotide sequence ID" value="XM_019168899.1"/>
</dbReference>
<gene>
    <name evidence="12" type="ORF">G7K_0672-t1</name>
</gene>
<comment type="caution">
    <text evidence="12">The sequence shown here is derived from an EMBL/GenBank/DDBJ whole genome shotgun (WGS) entry which is preliminary data.</text>
</comment>
<dbReference type="AlphaFoldDB" id="A0A0E9N9R4"/>
<keyword evidence="8" id="KW-0539">Nucleus</keyword>
<dbReference type="InterPro" id="IPR051189">
    <property type="entry name" value="Splicing_assoc_domain"/>
</dbReference>
<feature type="compositionally biased region" description="Acidic residues" evidence="9">
    <location>
        <begin position="422"/>
        <end position="436"/>
    </location>
</feature>
<dbReference type="InterPro" id="IPR036867">
    <property type="entry name" value="R3H_dom_sf"/>
</dbReference>
<reference evidence="12 13" key="1">
    <citation type="journal article" date="2011" name="J. Gen. Appl. Microbiol.">
        <title>Draft genome sequencing of the enigmatic yeast Saitoella complicata.</title>
        <authorList>
            <person name="Nishida H."/>
            <person name="Hamamoto M."/>
            <person name="Sugiyama J."/>
        </authorList>
    </citation>
    <scope>NUCLEOTIDE SEQUENCE [LARGE SCALE GENOMIC DNA]</scope>
    <source>
        <strain evidence="12 13">NRRL Y-17804</strain>
    </source>
</reference>
<dbReference type="SMART" id="SM00443">
    <property type="entry name" value="G_patch"/>
    <property type="match status" value="1"/>
</dbReference>
<evidence type="ECO:0000256" key="7">
    <source>
        <dbReference type="ARBA" id="ARBA00023187"/>
    </source>
</evidence>
<keyword evidence="5" id="KW-0963">Cytoplasm</keyword>
<feature type="region of interest" description="Disordered" evidence="9">
    <location>
        <begin position="1"/>
        <end position="69"/>
    </location>
</feature>
<feature type="region of interest" description="Disordered" evidence="9">
    <location>
        <begin position="100"/>
        <end position="208"/>
    </location>
</feature>
<evidence type="ECO:0000256" key="6">
    <source>
        <dbReference type="ARBA" id="ARBA00022664"/>
    </source>
</evidence>
<dbReference type="GO" id="GO:0003676">
    <property type="term" value="F:nucleic acid binding"/>
    <property type="evidence" value="ECO:0007669"/>
    <property type="project" value="UniProtKB-UniRule"/>
</dbReference>
<dbReference type="STRING" id="698492.A0A0E9N9R4"/>
<reference evidence="12 13" key="3">
    <citation type="journal article" date="2015" name="Genome Announc.">
        <title>Draft Genome Sequence of the Archiascomycetous Yeast Saitoella complicata.</title>
        <authorList>
            <person name="Yamauchi K."/>
            <person name="Kondo S."/>
            <person name="Hamamoto M."/>
            <person name="Takahashi Y."/>
            <person name="Ogura Y."/>
            <person name="Hayashi T."/>
            <person name="Nishida H."/>
        </authorList>
    </citation>
    <scope>NUCLEOTIDE SEQUENCE [LARGE SCALE GENOMIC DNA]</scope>
    <source>
        <strain evidence="12 13">NRRL Y-17804</strain>
    </source>
</reference>
<evidence type="ECO:0000256" key="2">
    <source>
        <dbReference type="ARBA" id="ARBA00004496"/>
    </source>
</evidence>
<accession>A0A0E9N9R4</accession>
<evidence type="ECO:0000256" key="3">
    <source>
        <dbReference type="ARBA" id="ARBA00010306"/>
    </source>
</evidence>
<evidence type="ECO:0000256" key="5">
    <source>
        <dbReference type="ARBA" id="ARBA00022490"/>
    </source>
</evidence>
<evidence type="ECO:0000313" key="13">
    <source>
        <dbReference type="Proteomes" id="UP000033140"/>
    </source>
</evidence>
<evidence type="ECO:0000256" key="8">
    <source>
        <dbReference type="ARBA" id="ARBA00023242"/>
    </source>
</evidence>
<dbReference type="Proteomes" id="UP000033140">
    <property type="component" value="Unassembled WGS sequence"/>
</dbReference>
<feature type="compositionally biased region" description="Basic and acidic residues" evidence="9">
    <location>
        <begin position="45"/>
        <end position="57"/>
    </location>
</feature>
<keyword evidence="7" id="KW-0508">mRNA splicing</keyword>
<keyword evidence="6" id="KW-0507">mRNA processing</keyword>
<organism evidence="12 13">
    <name type="scientific">Saitoella complicata (strain BCRC 22490 / CBS 7301 / JCM 7358 / NBRC 10748 / NRRL Y-17804)</name>
    <dbReference type="NCBI Taxonomy" id="698492"/>
    <lineage>
        <taxon>Eukaryota</taxon>
        <taxon>Fungi</taxon>
        <taxon>Dikarya</taxon>
        <taxon>Ascomycota</taxon>
        <taxon>Taphrinomycotina</taxon>
        <taxon>Taphrinomycotina incertae sedis</taxon>
        <taxon>Saitoella</taxon>
    </lineage>
</organism>
<dbReference type="InterPro" id="IPR034082">
    <property type="entry name" value="R3H_G-patch"/>
</dbReference>
<feature type="region of interest" description="Disordered" evidence="9">
    <location>
        <begin position="734"/>
        <end position="779"/>
    </location>
</feature>
<feature type="region of interest" description="Disordered" evidence="9">
    <location>
        <begin position="414"/>
        <end position="494"/>
    </location>
</feature>
<dbReference type="Pfam" id="PF01424">
    <property type="entry name" value="R3H"/>
    <property type="match status" value="1"/>
</dbReference>
<dbReference type="CDD" id="cd02646">
    <property type="entry name" value="R3H_G-patch"/>
    <property type="match status" value="1"/>
</dbReference>
<feature type="domain" description="G-patch" evidence="10">
    <location>
        <begin position="783"/>
        <end position="825"/>
    </location>
</feature>
<feature type="domain" description="R3H" evidence="11">
    <location>
        <begin position="650"/>
        <end position="713"/>
    </location>
</feature>
<dbReference type="GO" id="GO:0008380">
    <property type="term" value="P:RNA splicing"/>
    <property type="evidence" value="ECO:0007669"/>
    <property type="project" value="UniProtKB-KW"/>
</dbReference>
<proteinExistence type="inferred from homology"/>
<feature type="region of interest" description="Disordered" evidence="9">
    <location>
        <begin position="340"/>
        <end position="380"/>
    </location>
</feature>
<protein>
    <recommendedName>
        <fullName evidence="4">Protein SQS1</fullName>
    </recommendedName>
</protein>
<name>A0A0E9N9R4_SAICN</name>
<dbReference type="EMBL" id="BACD03000004">
    <property type="protein sequence ID" value="GAO46441.1"/>
    <property type="molecule type" value="Genomic_DNA"/>
</dbReference>